<dbReference type="PANTHER" id="PTHR23325">
    <property type="entry name" value="SERUM RESPONSE FACTOR-BINDING"/>
    <property type="match status" value="1"/>
</dbReference>
<reference evidence="4 5" key="1">
    <citation type="submission" date="2015-01" db="EMBL/GenBank/DDBJ databases">
        <title>The Genome Sequence of Exophiala sideris CBS121828.</title>
        <authorList>
            <consortium name="The Broad Institute Genomics Platform"/>
            <person name="Cuomo C."/>
            <person name="de Hoog S."/>
            <person name="Gorbushina A."/>
            <person name="Stielow B."/>
            <person name="Teixiera M."/>
            <person name="Abouelleil A."/>
            <person name="Chapman S.B."/>
            <person name="Priest M."/>
            <person name="Young S.K."/>
            <person name="Wortman J."/>
            <person name="Nusbaum C."/>
            <person name="Birren B."/>
        </authorList>
    </citation>
    <scope>NUCLEOTIDE SEQUENCE [LARGE SCALE GENOMIC DNA]</scope>
    <source>
        <strain evidence="4 5">CBS 121828</strain>
    </source>
</reference>
<proteinExistence type="predicted"/>
<dbReference type="STRING" id="1016849.A0A0D1Z5X1"/>
<dbReference type="PANTHER" id="PTHR23325:SF1">
    <property type="entry name" value="SERUM RESPONSE FACTOR-BINDING PROTEIN 1"/>
    <property type="match status" value="1"/>
</dbReference>
<evidence type="ECO:0000256" key="2">
    <source>
        <dbReference type="SAM" id="MobiDB-lite"/>
    </source>
</evidence>
<sequence>MSKRKRGDDESDNDVPAEEKAFRMGVQRLKAQLTHGIKSLHAALKLARGFERQKLGRRQKTANNEPHTLLRLREEVIVLKQINVGRTARTSLVKHLVKAKRIREHPAFIQVYGLDPKLEAPKSVAEGNVIGRLFNSAPVKHVMPGIMKNIYEVLDIPQASSSNPVKKEGHNLGNSRKRGSLKDDDDAFDGFSADGSIGGNSLSDSEMDDLIDDYAKDRLAFSDDETDDDTTSDRANGAGQLKDSLRAAARNPSISPSPSPSPSLSPDADERPQKALKSVKPVTTTAFLPSLSLGGYYSGSDPDEPEVHHHGPPLPKPRKNRRGQRARQRLAEMKHGKHANHIANQKEQLRRDDGWDPKRGAVGNTDNPRSRFGARNGKGSQKTADAVAVSGGRPSKPKSNRRDDQGSLHPSWEAAKKRKMQDQPQVSFTGKKITFE</sequence>
<dbReference type="Proteomes" id="UP000053599">
    <property type="component" value="Unassembled WGS sequence"/>
</dbReference>
<name>A0A0D1Z5X1_9EURO</name>
<evidence type="ECO:0000259" key="3">
    <source>
        <dbReference type="Pfam" id="PF09073"/>
    </source>
</evidence>
<feature type="region of interest" description="Disordered" evidence="2">
    <location>
        <begin position="160"/>
        <end position="187"/>
    </location>
</feature>
<dbReference type="GO" id="GO:0030686">
    <property type="term" value="C:90S preribosome"/>
    <property type="evidence" value="ECO:0007669"/>
    <property type="project" value="TreeGrafter"/>
</dbReference>
<accession>A0A0D1Z5X1</accession>
<evidence type="ECO:0000313" key="4">
    <source>
        <dbReference type="EMBL" id="KIV82268.1"/>
    </source>
</evidence>
<evidence type="ECO:0000313" key="5">
    <source>
        <dbReference type="Proteomes" id="UP000053599"/>
    </source>
</evidence>
<feature type="compositionally biased region" description="Basic and acidic residues" evidence="2">
    <location>
        <begin position="347"/>
        <end position="359"/>
    </location>
</feature>
<dbReference type="HOGENOM" id="CLU_029647_0_0_1"/>
<feature type="compositionally biased region" description="Low complexity" evidence="2">
    <location>
        <begin position="288"/>
        <end position="300"/>
    </location>
</feature>
<evidence type="ECO:0000256" key="1">
    <source>
        <dbReference type="ARBA" id="ARBA00023054"/>
    </source>
</evidence>
<feature type="region of interest" description="Disordered" evidence="2">
    <location>
        <begin position="248"/>
        <end position="436"/>
    </location>
</feature>
<gene>
    <name evidence="4" type="ORF">PV11_04389</name>
</gene>
<dbReference type="OrthoDB" id="3364872at2759"/>
<feature type="domain" description="Bud22" evidence="3">
    <location>
        <begin position="34"/>
        <end position="435"/>
    </location>
</feature>
<protein>
    <recommendedName>
        <fullName evidence="3">Bud22 domain-containing protein</fullName>
    </recommendedName>
</protein>
<dbReference type="InterPro" id="IPR037393">
    <property type="entry name" value="Bud22/SRFB1"/>
</dbReference>
<dbReference type="EMBL" id="KN846952">
    <property type="protein sequence ID" value="KIV82268.1"/>
    <property type="molecule type" value="Genomic_DNA"/>
</dbReference>
<dbReference type="InterPro" id="IPR015158">
    <property type="entry name" value="Bud22_dom"/>
</dbReference>
<dbReference type="Pfam" id="PF09073">
    <property type="entry name" value="BUD22"/>
    <property type="match status" value="1"/>
</dbReference>
<dbReference type="AlphaFoldDB" id="A0A0D1Z5X1"/>
<dbReference type="GO" id="GO:0005634">
    <property type="term" value="C:nucleus"/>
    <property type="evidence" value="ECO:0007669"/>
    <property type="project" value="TreeGrafter"/>
</dbReference>
<dbReference type="GO" id="GO:0030490">
    <property type="term" value="P:maturation of SSU-rRNA"/>
    <property type="evidence" value="ECO:0007669"/>
    <property type="project" value="TreeGrafter"/>
</dbReference>
<keyword evidence="1" id="KW-0175">Coiled coil</keyword>
<organism evidence="4 5">
    <name type="scientific">Exophiala sideris</name>
    <dbReference type="NCBI Taxonomy" id="1016849"/>
    <lineage>
        <taxon>Eukaryota</taxon>
        <taxon>Fungi</taxon>
        <taxon>Dikarya</taxon>
        <taxon>Ascomycota</taxon>
        <taxon>Pezizomycotina</taxon>
        <taxon>Eurotiomycetes</taxon>
        <taxon>Chaetothyriomycetidae</taxon>
        <taxon>Chaetothyriales</taxon>
        <taxon>Herpotrichiellaceae</taxon>
        <taxon>Exophiala</taxon>
    </lineage>
</organism>
<feature type="region of interest" description="Disordered" evidence="2">
    <location>
        <begin position="222"/>
        <end position="241"/>
    </location>
</feature>
<feature type="compositionally biased region" description="Basic residues" evidence="2">
    <location>
        <begin position="316"/>
        <end position="328"/>
    </location>
</feature>